<dbReference type="InterPro" id="IPR027417">
    <property type="entry name" value="P-loop_NTPase"/>
</dbReference>
<dbReference type="GO" id="GO:0016887">
    <property type="term" value="F:ATP hydrolysis activity"/>
    <property type="evidence" value="ECO:0007669"/>
    <property type="project" value="RHEA"/>
</dbReference>
<dbReference type="HOGENOM" id="CLU_001613_2_0_1"/>
<evidence type="ECO:0000313" key="4">
    <source>
        <dbReference type="Proteomes" id="UP000027222"/>
    </source>
</evidence>
<feature type="domain" description="DNA helicase Pif1-like DEAD-box helicase" evidence="2">
    <location>
        <begin position="34"/>
        <end position="148"/>
    </location>
</feature>
<dbReference type="PANTHER" id="PTHR47642:SF5">
    <property type="entry name" value="ATP-DEPENDENT DNA HELICASE"/>
    <property type="match status" value="1"/>
</dbReference>
<dbReference type="EC" id="5.6.2.3" evidence="1"/>
<evidence type="ECO:0000313" key="3">
    <source>
        <dbReference type="EMBL" id="KDR83304.1"/>
    </source>
</evidence>
<dbReference type="InterPro" id="IPR051055">
    <property type="entry name" value="PIF1_helicase"/>
</dbReference>
<dbReference type="GO" id="GO:0006310">
    <property type="term" value="P:DNA recombination"/>
    <property type="evidence" value="ECO:0007669"/>
    <property type="project" value="UniProtKB-KW"/>
</dbReference>
<comment type="similarity">
    <text evidence="1">Belongs to the helicase family.</text>
</comment>
<keyword evidence="1" id="KW-0233">DNA recombination</keyword>
<dbReference type="GO" id="GO:0043139">
    <property type="term" value="F:5'-3' DNA helicase activity"/>
    <property type="evidence" value="ECO:0007669"/>
    <property type="project" value="UniProtKB-EC"/>
</dbReference>
<keyword evidence="1" id="KW-0547">Nucleotide-binding</keyword>
<dbReference type="SUPFAM" id="SSF52540">
    <property type="entry name" value="P-loop containing nucleoside triphosphate hydrolases"/>
    <property type="match status" value="1"/>
</dbReference>
<dbReference type="GO" id="GO:0000723">
    <property type="term" value="P:telomere maintenance"/>
    <property type="evidence" value="ECO:0007669"/>
    <property type="project" value="InterPro"/>
</dbReference>
<dbReference type="STRING" id="685588.A0A067TTQ8"/>
<keyword evidence="4" id="KW-1185">Reference proteome</keyword>
<keyword evidence="1" id="KW-0227">DNA damage</keyword>
<comment type="cofactor">
    <cofactor evidence="1">
        <name>Mg(2+)</name>
        <dbReference type="ChEBI" id="CHEBI:18420"/>
    </cofactor>
</comment>
<organism evidence="3 4">
    <name type="scientific">Galerina marginata (strain CBS 339.88)</name>
    <dbReference type="NCBI Taxonomy" id="685588"/>
    <lineage>
        <taxon>Eukaryota</taxon>
        <taxon>Fungi</taxon>
        <taxon>Dikarya</taxon>
        <taxon>Basidiomycota</taxon>
        <taxon>Agaricomycotina</taxon>
        <taxon>Agaricomycetes</taxon>
        <taxon>Agaricomycetidae</taxon>
        <taxon>Agaricales</taxon>
        <taxon>Agaricineae</taxon>
        <taxon>Strophariaceae</taxon>
        <taxon>Galerina</taxon>
    </lineage>
</organism>
<dbReference type="GO" id="GO:0006281">
    <property type="term" value="P:DNA repair"/>
    <property type="evidence" value="ECO:0007669"/>
    <property type="project" value="UniProtKB-KW"/>
</dbReference>
<protein>
    <recommendedName>
        <fullName evidence="1">ATP-dependent DNA helicase</fullName>
        <ecNumber evidence="1">5.6.2.3</ecNumber>
    </recommendedName>
</protein>
<keyword evidence="1" id="KW-0234">DNA repair</keyword>
<gene>
    <name evidence="3" type="ORF">GALMADRAFT_17474</name>
</gene>
<dbReference type="InterPro" id="IPR010285">
    <property type="entry name" value="DNA_helicase_pif1-like_DEAD"/>
</dbReference>
<sequence>EVVVSDISYINKDFQAEKLNEQKFIDDTVSKFSLNTEQECAFRIVANHATLHKTEPLKIYLGGMGGTGKSQVIKALIAFFELRKEKHRIMILAPTGSAAALLERSTYHSALGIQTKAMKKNEHTNLAQVYARLEGVEYIFLDEVSMLSCLDLYKISAQL</sequence>
<dbReference type="Gene3D" id="3.40.50.300">
    <property type="entry name" value="P-loop containing nucleotide triphosphate hydrolases"/>
    <property type="match status" value="1"/>
</dbReference>
<keyword evidence="1" id="KW-0378">Hydrolase</keyword>
<keyword evidence="1" id="KW-0347">Helicase</keyword>
<dbReference type="Pfam" id="PF05970">
    <property type="entry name" value="PIF1"/>
    <property type="match status" value="1"/>
</dbReference>
<dbReference type="AlphaFoldDB" id="A0A067TTQ8"/>
<reference evidence="4" key="1">
    <citation type="journal article" date="2014" name="Proc. Natl. Acad. Sci. U.S.A.">
        <title>Extensive sampling of basidiomycete genomes demonstrates inadequacy of the white-rot/brown-rot paradigm for wood decay fungi.</title>
        <authorList>
            <person name="Riley R."/>
            <person name="Salamov A.A."/>
            <person name="Brown D.W."/>
            <person name="Nagy L.G."/>
            <person name="Floudas D."/>
            <person name="Held B.W."/>
            <person name="Levasseur A."/>
            <person name="Lombard V."/>
            <person name="Morin E."/>
            <person name="Otillar R."/>
            <person name="Lindquist E.A."/>
            <person name="Sun H."/>
            <person name="LaButti K.M."/>
            <person name="Schmutz J."/>
            <person name="Jabbour D."/>
            <person name="Luo H."/>
            <person name="Baker S.E."/>
            <person name="Pisabarro A.G."/>
            <person name="Walton J.D."/>
            <person name="Blanchette R.A."/>
            <person name="Henrissat B."/>
            <person name="Martin F."/>
            <person name="Cullen D."/>
            <person name="Hibbett D.S."/>
            <person name="Grigoriev I.V."/>
        </authorList>
    </citation>
    <scope>NUCLEOTIDE SEQUENCE [LARGE SCALE GENOMIC DNA]</scope>
    <source>
        <strain evidence="4">CBS 339.88</strain>
    </source>
</reference>
<evidence type="ECO:0000256" key="1">
    <source>
        <dbReference type="RuleBase" id="RU363044"/>
    </source>
</evidence>
<dbReference type="PANTHER" id="PTHR47642">
    <property type="entry name" value="ATP-DEPENDENT DNA HELICASE"/>
    <property type="match status" value="1"/>
</dbReference>
<comment type="catalytic activity">
    <reaction evidence="1">
        <text>ATP + H2O = ADP + phosphate + H(+)</text>
        <dbReference type="Rhea" id="RHEA:13065"/>
        <dbReference type="ChEBI" id="CHEBI:15377"/>
        <dbReference type="ChEBI" id="CHEBI:15378"/>
        <dbReference type="ChEBI" id="CHEBI:30616"/>
        <dbReference type="ChEBI" id="CHEBI:43474"/>
        <dbReference type="ChEBI" id="CHEBI:456216"/>
        <dbReference type="EC" id="5.6.2.3"/>
    </reaction>
</comment>
<dbReference type="EMBL" id="KL142368">
    <property type="protein sequence ID" value="KDR83304.1"/>
    <property type="molecule type" value="Genomic_DNA"/>
</dbReference>
<name>A0A067TTQ8_GALM3</name>
<proteinExistence type="inferred from homology"/>
<feature type="non-terminal residue" evidence="3">
    <location>
        <position position="1"/>
    </location>
</feature>
<accession>A0A067TTQ8</accession>
<keyword evidence="1" id="KW-0067">ATP-binding</keyword>
<dbReference type="OrthoDB" id="432234at2759"/>
<dbReference type="GO" id="GO:0005524">
    <property type="term" value="F:ATP binding"/>
    <property type="evidence" value="ECO:0007669"/>
    <property type="project" value="UniProtKB-KW"/>
</dbReference>
<feature type="non-terminal residue" evidence="3">
    <location>
        <position position="159"/>
    </location>
</feature>
<dbReference type="Proteomes" id="UP000027222">
    <property type="component" value="Unassembled WGS sequence"/>
</dbReference>
<evidence type="ECO:0000259" key="2">
    <source>
        <dbReference type="Pfam" id="PF05970"/>
    </source>
</evidence>